<accession>A0A068WXW6</accession>
<name>A0A068WXW6_ECHGR</name>
<organism evidence="1">
    <name type="scientific">Echinococcus granulosus</name>
    <name type="common">Hydatid tapeworm</name>
    <dbReference type="NCBI Taxonomy" id="6210"/>
    <lineage>
        <taxon>Eukaryota</taxon>
        <taxon>Metazoa</taxon>
        <taxon>Spiralia</taxon>
        <taxon>Lophotrochozoa</taxon>
        <taxon>Platyhelminthes</taxon>
        <taxon>Cestoda</taxon>
        <taxon>Eucestoda</taxon>
        <taxon>Cyclophyllidea</taxon>
        <taxon>Taeniidae</taxon>
        <taxon>Echinococcus</taxon>
        <taxon>Echinococcus granulosus group</taxon>
    </lineage>
</organism>
<dbReference type="EMBL" id="LK028587">
    <property type="protein sequence ID" value="CDS22520.1"/>
    <property type="molecule type" value="Genomic_DNA"/>
</dbReference>
<reference evidence="1 2" key="1">
    <citation type="journal article" date="2013" name="Nature">
        <title>The genomes of four tapeworm species reveal adaptations to parasitism.</title>
        <authorList>
            <person name="Tsai I.J."/>
            <person name="Zarowiecki M."/>
            <person name="Holroyd N."/>
            <person name="Garciarrubio A."/>
            <person name="Sanchez-Flores A."/>
            <person name="Brooks K.L."/>
            <person name="Tracey A."/>
            <person name="Bobes R.J."/>
            <person name="Fragoso G."/>
            <person name="Sciutto E."/>
            <person name="Aslett M."/>
            <person name="Beasley H."/>
            <person name="Bennett H.M."/>
            <person name="Cai J."/>
            <person name="Camicia F."/>
            <person name="Clark R."/>
            <person name="Cucher M."/>
            <person name="De Silva N."/>
            <person name="Day T.A."/>
            <person name="Deplazes P."/>
            <person name="Estrada K."/>
            <person name="Fernandez C."/>
            <person name="Holland P.W."/>
            <person name="Hou J."/>
            <person name="Hu S."/>
            <person name="Huckvale T."/>
            <person name="Hung S.S."/>
            <person name="Kamenetzky L."/>
            <person name="Keane J.A."/>
            <person name="Kiss F."/>
            <person name="Koziol U."/>
            <person name="Lambert O."/>
            <person name="Liu K."/>
            <person name="Luo X."/>
            <person name="Luo Y."/>
            <person name="Macchiaroli N."/>
            <person name="Nichol S."/>
            <person name="Paps J."/>
            <person name="Parkinson J."/>
            <person name="Pouchkina-Stantcheva N."/>
            <person name="Riddiford N."/>
            <person name="Rosenzvit M."/>
            <person name="Salinas G."/>
            <person name="Wasmuth J.D."/>
            <person name="Zamanian M."/>
            <person name="Zheng Y."/>
            <person name="Cai X."/>
            <person name="Soberon X."/>
            <person name="Olson P.D."/>
            <person name="Laclette J.P."/>
            <person name="Brehm K."/>
            <person name="Berriman M."/>
            <person name="Garciarrubio A."/>
            <person name="Bobes R.J."/>
            <person name="Fragoso G."/>
            <person name="Sanchez-Flores A."/>
            <person name="Estrada K."/>
            <person name="Cevallos M.A."/>
            <person name="Morett E."/>
            <person name="Gonzalez V."/>
            <person name="Portillo T."/>
            <person name="Ochoa-Leyva A."/>
            <person name="Jose M.V."/>
            <person name="Sciutto E."/>
            <person name="Landa A."/>
            <person name="Jimenez L."/>
            <person name="Valdes V."/>
            <person name="Carrero J.C."/>
            <person name="Larralde C."/>
            <person name="Morales-Montor J."/>
            <person name="Limon-Lason J."/>
            <person name="Soberon X."/>
            <person name="Laclette J.P."/>
        </authorList>
    </citation>
    <scope>NUCLEOTIDE SEQUENCE [LARGE SCALE GENOMIC DNA]</scope>
</reference>
<dbReference type="Proteomes" id="UP000492820">
    <property type="component" value="Unassembled WGS sequence"/>
</dbReference>
<evidence type="ECO:0000313" key="2">
    <source>
        <dbReference type="Proteomes" id="UP000492820"/>
    </source>
</evidence>
<evidence type="ECO:0000313" key="3">
    <source>
        <dbReference type="WBParaSite" id="EgrG_001167500"/>
    </source>
</evidence>
<evidence type="ECO:0000313" key="1">
    <source>
        <dbReference type="EMBL" id="CDS22520.1"/>
    </source>
</evidence>
<reference evidence="1" key="2">
    <citation type="submission" date="2014-06" db="EMBL/GenBank/DDBJ databases">
        <authorList>
            <person name="Aslett M."/>
        </authorList>
    </citation>
    <scope>NUCLEOTIDE SEQUENCE</scope>
</reference>
<sequence length="108" mass="12380">MHALSRSLPGFCKLLRSKRKIRASFVVNHLVLQPPRTATLPGVERHSLDINCGRGILTTVRRCRRGTSIRLPPTDYRAWWRPSHCRVHETGRLSLHQIHKRNSEIGTG</sequence>
<dbReference type="AlphaFoldDB" id="A0A068WXW6"/>
<gene>
    <name evidence="1" type="ORF">EgrG_001167500</name>
</gene>
<proteinExistence type="predicted"/>
<reference evidence="3" key="3">
    <citation type="submission" date="2020-10" db="UniProtKB">
        <authorList>
            <consortium name="WormBaseParasite"/>
        </authorList>
    </citation>
    <scope>IDENTIFICATION</scope>
</reference>
<dbReference type="WBParaSite" id="EgrG_001167500">
    <property type="protein sequence ID" value="EgrG_001167500"/>
    <property type="gene ID" value="EgrG_001167500"/>
</dbReference>
<protein>
    <submittedName>
        <fullName evidence="1 3">Expressed protein</fullName>
    </submittedName>
</protein>